<dbReference type="AlphaFoldDB" id="B1ZN60"/>
<organism evidence="10 11">
    <name type="scientific">Opitutus terrae (strain DSM 11246 / JCM 15787 / PB90-1)</name>
    <dbReference type="NCBI Taxonomy" id="452637"/>
    <lineage>
        <taxon>Bacteria</taxon>
        <taxon>Pseudomonadati</taxon>
        <taxon>Verrucomicrobiota</taxon>
        <taxon>Opitutia</taxon>
        <taxon>Opitutales</taxon>
        <taxon>Opitutaceae</taxon>
        <taxon>Opitutus</taxon>
    </lineage>
</organism>
<dbReference type="HOGENOM" id="CLU_011473_0_0_0"/>
<dbReference type="Gene3D" id="2.60.40.10">
    <property type="entry name" value="Immunoglobulins"/>
    <property type="match status" value="1"/>
</dbReference>
<dbReference type="PANTHER" id="PTHR31451">
    <property type="match status" value="1"/>
</dbReference>
<dbReference type="STRING" id="452637.Oter_0138"/>
<dbReference type="EMBL" id="CP001032">
    <property type="protein sequence ID" value="ACB73429.1"/>
    <property type="molecule type" value="Genomic_DNA"/>
</dbReference>
<dbReference type="Gene3D" id="3.20.20.80">
    <property type="entry name" value="Glycosidases"/>
    <property type="match status" value="1"/>
</dbReference>
<dbReference type="eggNOG" id="COG3934">
    <property type="taxonomic scope" value="Bacteria"/>
</dbReference>
<dbReference type="Pfam" id="PF00150">
    <property type="entry name" value="Cellulase"/>
    <property type="match status" value="1"/>
</dbReference>
<keyword evidence="5 8" id="KW-0732">Signal</keyword>
<evidence type="ECO:0000256" key="4">
    <source>
        <dbReference type="ARBA" id="ARBA00022525"/>
    </source>
</evidence>
<dbReference type="CAZy" id="GH5">
    <property type="family name" value="Glycoside Hydrolase Family 5"/>
</dbReference>
<name>B1ZN60_OPITP</name>
<accession>B1ZN60</accession>
<dbReference type="InterPro" id="IPR013783">
    <property type="entry name" value="Ig-like_fold"/>
</dbReference>
<dbReference type="Proteomes" id="UP000007013">
    <property type="component" value="Chromosome"/>
</dbReference>
<comment type="subcellular location">
    <subcellularLocation>
        <location evidence="2">Secreted</location>
    </subcellularLocation>
</comment>
<dbReference type="InterPro" id="IPR045053">
    <property type="entry name" value="MAN-like"/>
</dbReference>
<keyword evidence="11" id="KW-1185">Reference proteome</keyword>
<dbReference type="EC" id="3.2.1.78" evidence="3"/>
<evidence type="ECO:0000259" key="9">
    <source>
        <dbReference type="Pfam" id="PF00150"/>
    </source>
</evidence>
<dbReference type="KEGG" id="ote:Oter_0138"/>
<feature type="domain" description="Glycoside hydrolase family 5" evidence="9">
    <location>
        <begin position="161"/>
        <end position="420"/>
    </location>
</feature>
<evidence type="ECO:0000256" key="5">
    <source>
        <dbReference type="ARBA" id="ARBA00022729"/>
    </source>
</evidence>
<dbReference type="InterPro" id="IPR017853">
    <property type="entry name" value="GH"/>
</dbReference>
<feature type="chain" id="PRO_5002774346" description="mannan endo-1,4-beta-mannosidase" evidence="8">
    <location>
        <begin position="25"/>
        <end position="749"/>
    </location>
</feature>
<reference evidence="10 11" key="1">
    <citation type="journal article" date="2011" name="J. Bacteriol.">
        <title>Genome sequence of the verrucomicrobium Opitutus terrae PB90-1, an abundant inhabitant of rice paddy soil ecosystems.</title>
        <authorList>
            <person name="van Passel M.W."/>
            <person name="Kant R."/>
            <person name="Palva A."/>
            <person name="Copeland A."/>
            <person name="Lucas S."/>
            <person name="Lapidus A."/>
            <person name="Glavina del Rio T."/>
            <person name="Pitluck S."/>
            <person name="Goltsman E."/>
            <person name="Clum A."/>
            <person name="Sun H."/>
            <person name="Schmutz J."/>
            <person name="Larimer F.W."/>
            <person name="Land M.L."/>
            <person name="Hauser L."/>
            <person name="Kyrpides N."/>
            <person name="Mikhailova N."/>
            <person name="Richardson P.P."/>
            <person name="Janssen P.H."/>
            <person name="de Vos W.M."/>
            <person name="Smidt H."/>
        </authorList>
    </citation>
    <scope>NUCLEOTIDE SEQUENCE [LARGE SCALE GENOMIC DNA]</scope>
    <source>
        <strain evidence="11">DSM 11246 / JCM 15787 / PB90-1</strain>
    </source>
</reference>
<dbReference type="InterPro" id="IPR001547">
    <property type="entry name" value="Glyco_hydro_5"/>
</dbReference>
<dbReference type="GO" id="GO:0016985">
    <property type="term" value="F:mannan endo-1,4-beta-mannosidase activity"/>
    <property type="evidence" value="ECO:0007669"/>
    <property type="project" value="TreeGrafter"/>
</dbReference>
<dbReference type="OrthoDB" id="9801493at2"/>
<dbReference type="GO" id="GO:0000272">
    <property type="term" value="P:polysaccharide catabolic process"/>
    <property type="evidence" value="ECO:0007669"/>
    <property type="project" value="InterPro"/>
</dbReference>
<evidence type="ECO:0000313" key="10">
    <source>
        <dbReference type="EMBL" id="ACB73429.1"/>
    </source>
</evidence>
<evidence type="ECO:0000256" key="7">
    <source>
        <dbReference type="ARBA" id="ARBA00023295"/>
    </source>
</evidence>
<keyword evidence="6" id="KW-0378">Hydrolase</keyword>
<comment type="catalytic activity">
    <reaction evidence="1">
        <text>Random hydrolysis of (1-&gt;4)-beta-D-mannosidic linkages in mannans, galactomannans and glucomannans.</text>
        <dbReference type="EC" id="3.2.1.78"/>
    </reaction>
</comment>
<dbReference type="PANTHER" id="PTHR31451:SF39">
    <property type="entry name" value="MANNAN ENDO-1,4-BETA-MANNOSIDASE 1"/>
    <property type="match status" value="1"/>
</dbReference>
<feature type="signal peptide" evidence="8">
    <location>
        <begin position="1"/>
        <end position="24"/>
    </location>
</feature>
<dbReference type="GO" id="GO:0005576">
    <property type="term" value="C:extracellular region"/>
    <property type="evidence" value="ECO:0007669"/>
    <property type="project" value="UniProtKB-SubCell"/>
</dbReference>
<protein>
    <recommendedName>
        <fullName evidence="3">mannan endo-1,4-beta-mannosidase</fullName>
        <ecNumber evidence="3">3.2.1.78</ecNumber>
    </recommendedName>
</protein>
<evidence type="ECO:0000313" key="11">
    <source>
        <dbReference type="Proteomes" id="UP000007013"/>
    </source>
</evidence>
<evidence type="ECO:0000256" key="2">
    <source>
        <dbReference type="ARBA" id="ARBA00004613"/>
    </source>
</evidence>
<gene>
    <name evidence="10" type="ordered locus">Oter_0138</name>
</gene>
<evidence type="ECO:0000256" key="3">
    <source>
        <dbReference type="ARBA" id="ARBA00012706"/>
    </source>
</evidence>
<evidence type="ECO:0000256" key="6">
    <source>
        <dbReference type="ARBA" id="ARBA00022801"/>
    </source>
</evidence>
<proteinExistence type="predicted"/>
<dbReference type="RefSeq" id="WP_012372967.1">
    <property type="nucleotide sequence ID" value="NC_010571.1"/>
</dbReference>
<sequence length="749" mass="83452">MSLFRHLVCTVAAGVFAWTAPLHAATQIIPLGAAHAWEGAEFRIAGAPVAENNFDPDQIRLDAIFTGPSGETRSVAAFWYQDYTRKLQNEAEVLTPQGTPEWRLRYTPTEAGEHRVTLHVETAGAASQLAEFRFNVVPAATNSPHGWVRIAADQRTFATTDGRSVRLVGENVCWPGARGLTNYEDWFDAMQRSGQNFARLWMAPWWAGLEHNKGTLNHYPLDAAWQLDQIFALAETRGLYLLLCFDHHGMYMANDPAWGGSNNFWILANPYAHENGGPCVSPNAFFTDPQARALYQKRLRYLIARYGGSPRLLAWQFFNEIDNAYIPRSDLVHADVVAWHRDMARWLRAHDPYQHLITTSLTGGSDRPEMWQLPEMEFSMYHSYWDPAPARKAAVLAEDFHHRYGKPVMIGEFGVSGANWARPMDPHLRGFRQGLWGGALGGSVGTAMTWWWEDVHADRVYSLYAALHQILAHAGWDQGRWRPLAIATAGVPPFALGEPTPDRATFNAPLALNTFRRTLLSGEAAIADPLAAERSSEFLSTFLRGQRQPAEQRPLRVLAWFGENARLVLRVDSVASEAELVVSIDGEEKLREKLGDPSPLPPGQSRKIDREFTLPVPAGRHQVEIANAGSDWLNLESARLEGVRPSGFSGGWKHGIEAVGLRQDATAVVYLNSPWVTFPAGQHRYQAPLLQGETLTLHDWPAGRFRAEWFSPETAASKGVTEATTADGRLAVPIPDFDDDLAVVITPLR</sequence>
<keyword evidence="7" id="KW-0326">Glycosidase</keyword>
<dbReference type="SUPFAM" id="SSF51445">
    <property type="entry name" value="(Trans)glycosidases"/>
    <property type="match status" value="1"/>
</dbReference>
<keyword evidence="4" id="KW-0964">Secreted</keyword>
<evidence type="ECO:0000256" key="8">
    <source>
        <dbReference type="SAM" id="SignalP"/>
    </source>
</evidence>
<evidence type="ECO:0000256" key="1">
    <source>
        <dbReference type="ARBA" id="ARBA00001678"/>
    </source>
</evidence>